<reference evidence="1 2" key="1">
    <citation type="submission" date="2018-04" db="EMBL/GenBank/DDBJ databases">
        <title>Pedobacter chongqingensis sp. nov., isolated from a rottenly hemp rope.</title>
        <authorList>
            <person name="Cai Y."/>
        </authorList>
    </citation>
    <scope>NUCLEOTIDE SEQUENCE [LARGE SCALE GENOMIC DNA]</scope>
    <source>
        <strain evidence="1 2">FJ4-8</strain>
    </source>
</reference>
<comment type="caution">
    <text evidence="1">The sequence shown here is derived from an EMBL/GenBank/DDBJ whole genome shotgun (WGS) entry which is preliminary data.</text>
</comment>
<evidence type="ECO:0000313" key="2">
    <source>
        <dbReference type="Proteomes" id="UP000245647"/>
    </source>
</evidence>
<dbReference type="AlphaFoldDB" id="A0A2U2P9R3"/>
<sequence length="62" mass="7342">MYLVKNKLAIEHCLSIAKNGYSQTCFIVDTEMEYSFTINYYDKDHPDNPNMFDIQLKICRSK</sequence>
<protein>
    <submittedName>
        <fullName evidence="1">Uncharacterized protein</fullName>
    </submittedName>
</protein>
<accession>A0A2U2P9R3</accession>
<gene>
    <name evidence="1" type="ORF">DDR33_24010</name>
</gene>
<dbReference type="EMBL" id="QEAS01000035">
    <property type="protein sequence ID" value="PWG78085.1"/>
    <property type="molecule type" value="Genomic_DNA"/>
</dbReference>
<evidence type="ECO:0000313" key="1">
    <source>
        <dbReference type="EMBL" id="PWG78085.1"/>
    </source>
</evidence>
<organism evidence="1 2">
    <name type="scientific">Pararcticibacter amylolyticus</name>
    <dbReference type="NCBI Taxonomy" id="2173175"/>
    <lineage>
        <taxon>Bacteria</taxon>
        <taxon>Pseudomonadati</taxon>
        <taxon>Bacteroidota</taxon>
        <taxon>Sphingobacteriia</taxon>
        <taxon>Sphingobacteriales</taxon>
        <taxon>Sphingobacteriaceae</taxon>
        <taxon>Pararcticibacter</taxon>
    </lineage>
</organism>
<name>A0A2U2P9R3_9SPHI</name>
<dbReference type="Proteomes" id="UP000245647">
    <property type="component" value="Unassembled WGS sequence"/>
</dbReference>
<keyword evidence="2" id="KW-1185">Reference proteome</keyword>
<proteinExistence type="predicted"/>